<name>A0A2G1W3A6_9BACT</name>
<feature type="domain" description="Schlafen AlbA-2" evidence="1">
    <location>
        <begin position="19"/>
        <end position="135"/>
    </location>
</feature>
<dbReference type="Pfam" id="PF13749">
    <property type="entry name" value="HATPase_c_4"/>
    <property type="match status" value="1"/>
</dbReference>
<evidence type="ECO:0000313" key="2">
    <source>
        <dbReference type="EMBL" id="PHQ33149.1"/>
    </source>
</evidence>
<dbReference type="Gene3D" id="3.30.565.60">
    <property type="match status" value="1"/>
</dbReference>
<dbReference type="Proteomes" id="UP000225740">
    <property type="component" value="Unassembled WGS sequence"/>
</dbReference>
<evidence type="ECO:0000259" key="1">
    <source>
        <dbReference type="Pfam" id="PF04326"/>
    </source>
</evidence>
<organism evidence="2 3">
    <name type="scientific">Rhodopirellula bahusiensis</name>
    <dbReference type="NCBI Taxonomy" id="2014065"/>
    <lineage>
        <taxon>Bacteria</taxon>
        <taxon>Pseudomonadati</taxon>
        <taxon>Planctomycetota</taxon>
        <taxon>Planctomycetia</taxon>
        <taxon>Pirellulales</taxon>
        <taxon>Pirellulaceae</taxon>
        <taxon>Rhodopirellula</taxon>
    </lineage>
</organism>
<protein>
    <submittedName>
        <fullName evidence="2">Transcriptional regulator</fullName>
    </submittedName>
</protein>
<dbReference type="Gene3D" id="3.30.950.30">
    <property type="entry name" value="Schlafen, AAA domain"/>
    <property type="match status" value="1"/>
</dbReference>
<comment type="caution">
    <text evidence="2">The sequence shown here is derived from an EMBL/GenBank/DDBJ whole genome shotgun (WGS) entry which is preliminary data.</text>
</comment>
<accession>A0A2G1W3A6</accession>
<dbReference type="RefSeq" id="WP_099262815.1">
    <property type="nucleotide sequence ID" value="NZ_NIZW01000019.1"/>
</dbReference>
<dbReference type="AlphaFoldDB" id="A0A2G1W3A6"/>
<proteinExistence type="predicted"/>
<keyword evidence="3" id="KW-1185">Reference proteome</keyword>
<dbReference type="PANTHER" id="PTHR30595">
    <property type="entry name" value="GLPR-RELATED TRANSCRIPTIONAL REPRESSOR"/>
    <property type="match status" value="1"/>
</dbReference>
<dbReference type="InterPro" id="IPR038475">
    <property type="entry name" value="RecG_C_sf"/>
</dbReference>
<dbReference type="EMBL" id="NIZW01000019">
    <property type="protein sequence ID" value="PHQ33149.1"/>
    <property type="molecule type" value="Genomic_DNA"/>
</dbReference>
<dbReference type="InterPro" id="IPR038461">
    <property type="entry name" value="Schlafen_AlbA_2_dom_sf"/>
</dbReference>
<reference evidence="2 3" key="1">
    <citation type="submission" date="2017-06" db="EMBL/GenBank/DDBJ databases">
        <title>Description of Rhodopirellula bahusiensis sp. nov.</title>
        <authorList>
            <person name="Kizina J."/>
            <person name="Harder J."/>
        </authorList>
    </citation>
    <scope>NUCLEOTIDE SEQUENCE [LARGE SCALE GENOMIC DNA]</scope>
    <source>
        <strain evidence="2 3">SWK21</strain>
    </source>
</reference>
<dbReference type="InterPro" id="IPR007421">
    <property type="entry name" value="Schlafen_AlbA_2_dom"/>
</dbReference>
<dbReference type="OrthoDB" id="258364at2"/>
<sequence>MTDHPSRIAALDEWIRGKEGENLEFKSARSNFHFEELTKYCVALANEGGGKIILGVTDERPRQIVGSKAFLQPERTRKGLCERIPLGIDFEEIDHPDCAANSRVLVFSVPSRPVGVAIQHDGHRWVRKEDSLVEMSDDRLRRIYAETGHDFSADVCADATPDDLDDLAIENFRDRWIAKANKAEDQELVARIQAMSGTQLLEDIEAVVNGRVTYAALILFGTNRALTRHLAAAEIVFEYRSNDNSGPAQDRKEFRQAFFTCYDNLWNVINLRNDKQDFQEGLFVVPISTFNERPVREAILNAVSHRDYQLGGSIFIRQYPRRLEIDSPGGFPVGITLENILDRQNPRNRRVAEILTRCGLVERSGQGMNLIYEDLIKQSKPAPEFSRTDQYQVGLTLHGTVQDPAFVRFVEKVSKETTAFFHTHDWMLMSEASRGEKLPKESEPRIKRLIDLGIIERGKGRKFMLSRKYYEFVGKAADYTRRKGLDHDHNLALLKKHLDESGEAGASLDELAQVLPSLPKEEVRNLLRILKYRGIAGTKGRGPGSRWIALEGDGNES</sequence>
<evidence type="ECO:0000313" key="3">
    <source>
        <dbReference type="Proteomes" id="UP000225740"/>
    </source>
</evidence>
<dbReference type="GeneID" id="90610661"/>
<gene>
    <name evidence="2" type="ORF">CEE69_22060</name>
</gene>
<dbReference type="Pfam" id="PF04326">
    <property type="entry name" value="SLFN_AlbA_2"/>
    <property type="match status" value="1"/>
</dbReference>
<dbReference type="PANTHER" id="PTHR30595:SF6">
    <property type="entry name" value="SCHLAFEN ALBA-2 DOMAIN-CONTAINING PROTEIN"/>
    <property type="match status" value="1"/>
</dbReference>